<reference evidence="1" key="2">
    <citation type="submission" date="2020-08" db="EMBL/GenBank/DDBJ databases">
        <title>Plant Genome Project.</title>
        <authorList>
            <person name="Zhang R.-G."/>
        </authorList>
    </citation>
    <scope>NUCLEOTIDE SEQUENCE</scope>
    <source>
        <strain evidence="1">Huo1</strain>
        <tissue evidence="1">Leaf</tissue>
    </source>
</reference>
<dbReference type="AlphaFoldDB" id="A0A8X8YCS3"/>
<dbReference type="Proteomes" id="UP000298416">
    <property type="component" value="Unassembled WGS sequence"/>
</dbReference>
<dbReference type="EMBL" id="PNBA02000004">
    <property type="protein sequence ID" value="KAG6428242.1"/>
    <property type="molecule type" value="Genomic_DNA"/>
</dbReference>
<evidence type="ECO:0008006" key="3">
    <source>
        <dbReference type="Google" id="ProtNLM"/>
    </source>
</evidence>
<gene>
    <name evidence="1" type="ORF">SASPL_112493</name>
</gene>
<organism evidence="1">
    <name type="scientific">Salvia splendens</name>
    <name type="common">Scarlet sage</name>
    <dbReference type="NCBI Taxonomy" id="180675"/>
    <lineage>
        <taxon>Eukaryota</taxon>
        <taxon>Viridiplantae</taxon>
        <taxon>Streptophyta</taxon>
        <taxon>Embryophyta</taxon>
        <taxon>Tracheophyta</taxon>
        <taxon>Spermatophyta</taxon>
        <taxon>Magnoliopsida</taxon>
        <taxon>eudicotyledons</taxon>
        <taxon>Gunneridae</taxon>
        <taxon>Pentapetalae</taxon>
        <taxon>asterids</taxon>
        <taxon>lamiids</taxon>
        <taxon>Lamiales</taxon>
        <taxon>Lamiaceae</taxon>
        <taxon>Nepetoideae</taxon>
        <taxon>Mentheae</taxon>
        <taxon>Salviinae</taxon>
        <taxon>Salvia</taxon>
        <taxon>Salvia subgen. Calosphace</taxon>
        <taxon>core Calosphace</taxon>
    </lineage>
</organism>
<accession>A0A8X8YCS3</accession>
<sequence>MFPKVETLFLHVGYKSDDESGEESNFPNPPLLHLKRVEINRLICDVSIIPVIRVLLRNGGVLENMVIRFIQSCNARGKPLKPEMFSLAEEKVMSMPKASHTAQVIIRQV</sequence>
<reference evidence="1" key="1">
    <citation type="submission" date="2018-01" db="EMBL/GenBank/DDBJ databases">
        <authorList>
            <person name="Mao J.F."/>
        </authorList>
    </citation>
    <scope>NUCLEOTIDE SEQUENCE</scope>
    <source>
        <strain evidence="1">Huo1</strain>
        <tissue evidence="1">Leaf</tissue>
    </source>
</reference>
<name>A0A8X8YCS3_SALSN</name>
<keyword evidence="2" id="KW-1185">Reference proteome</keyword>
<evidence type="ECO:0000313" key="2">
    <source>
        <dbReference type="Proteomes" id="UP000298416"/>
    </source>
</evidence>
<comment type="caution">
    <text evidence="1">The sequence shown here is derived from an EMBL/GenBank/DDBJ whole genome shotgun (WGS) entry which is preliminary data.</text>
</comment>
<proteinExistence type="predicted"/>
<protein>
    <recommendedName>
        <fullName evidence="3">FBD domain-containing protein</fullName>
    </recommendedName>
</protein>
<evidence type="ECO:0000313" key="1">
    <source>
        <dbReference type="EMBL" id="KAG6428242.1"/>
    </source>
</evidence>